<evidence type="ECO:0000256" key="5">
    <source>
        <dbReference type="ARBA" id="ARBA00023040"/>
    </source>
</evidence>
<evidence type="ECO:0000256" key="8">
    <source>
        <dbReference type="ARBA" id="ARBA00023224"/>
    </source>
</evidence>
<dbReference type="Proteomes" id="UP001497497">
    <property type="component" value="Unassembled WGS sequence"/>
</dbReference>
<evidence type="ECO:0000256" key="10">
    <source>
        <dbReference type="SAM" id="Phobius"/>
    </source>
</evidence>
<gene>
    <name evidence="12" type="ORF">GSLYS_00009660001</name>
</gene>
<dbReference type="InterPro" id="IPR017452">
    <property type="entry name" value="GPCR_Rhodpsn_7TM"/>
</dbReference>
<evidence type="ECO:0000259" key="11">
    <source>
        <dbReference type="PROSITE" id="PS50262"/>
    </source>
</evidence>
<keyword evidence="2" id="KW-1003">Cell membrane</keyword>
<evidence type="ECO:0000256" key="7">
    <source>
        <dbReference type="ARBA" id="ARBA00023170"/>
    </source>
</evidence>
<proteinExistence type="inferred from homology"/>
<evidence type="ECO:0000313" key="12">
    <source>
        <dbReference type="EMBL" id="CAL1535700.1"/>
    </source>
</evidence>
<feature type="transmembrane region" description="Helical" evidence="10">
    <location>
        <begin position="288"/>
        <end position="308"/>
    </location>
</feature>
<evidence type="ECO:0000256" key="4">
    <source>
        <dbReference type="ARBA" id="ARBA00022989"/>
    </source>
</evidence>
<protein>
    <recommendedName>
        <fullName evidence="11">G-protein coupled receptors family 1 profile domain-containing protein</fullName>
    </recommendedName>
</protein>
<feature type="transmembrane region" description="Helical" evidence="10">
    <location>
        <begin position="249"/>
        <end position="268"/>
    </location>
</feature>
<feature type="transmembrane region" description="Helical" evidence="10">
    <location>
        <begin position="24"/>
        <end position="51"/>
    </location>
</feature>
<comment type="subcellular location">
    <subcellularLocation>
        <location evidence="1">Cell membrane</location>
        <topology evidence="1">Multi-pass membrane protein</topology>
    </subcellularLocation>
</comment>
<accession>A0AAV2HNS5</accession>
<keyword evidence="5 9" id="KW-0297">G-protein coupled receptor</keyword>
<dbReference type="AlphaFoldDB" id="A0AAV2HNS5"/>
<feature type="transmembrane region" description="Helical" evidence="10">
    <location>
        <begin position="146"/>
        <end position="167"/>
    </location>
</feature>
<dbReference type="EMBL" id="CAXITT010000208">
    <property type="protein sequence ID" value="CAL1535700.1"/>
    <property type="molecule type" value="Genomic_DNA"/>
</dbReference>
<dbReference type="Pfam" id="PF00001">
    <property type="entry name" value="7tm_1"/>
    <property type="match status" value="1"/>
</dbReference>
<dbReference type="InterPro" id="IPR050569">
    <property type="entry name" value="TAAR"/>
</dbReference>
<feature type="non-terminal residue" evidence="12">
    <location>
        <position position="317"/>
    </location>
</feature>
<dbReference type="PRINTS" id="PR00237">
    <property type="entry name" value="GPCRRHODOPSN"/>
</dbReference>
<comment type="similarity">
    <text evidence="9">Belongs to the G-protein coupled receptor 1 family.</text>
</comment>
<dbReference type="InterPro" id="IPR000276">
    <property type="entry name" value="GPCR_Rhodpsn"/>
</dbReference>
<dbReference type="SUPFAM" id="SSF81321">
    <property type="entry name" value="Family A G protein-coupled receptor-like"/>
    <property type="match status" value="1"/>
</dbReference>
<keyword evidence="13" id="KW-1185">Reference proteome</keyword>
<dbReference type="Gene3D" id="1.20.1070.10">
    <property type="entry name" value="Rhodopsin 7-helix transmembrane proteins"/>
    <property type="match status" value="1"/>
</dbReference>
<keyword evidence="6 10" id="KW-0472">Membrane</keyword>
<name>A0AAV2HNS5_LYMST</name>
<evidence type="ECO:0000313" key="13">
    <source>
        <dbReference type="Proteomes" id="UP001497497"/>
    </source>
</evidence>
<dbReference type="PROSITE" id="PS00237">
    <property type="entry name" value="G_PROTEIN_RECEP_F1_1"/>
    <property type="match status" value="1"/>
</dbReference>
<keyword evidence="7 9" id="KW-0675">Receptor</keyword>
<dbReference type="GO" id="GO:0005886">
    <property type="term" value="C:plasma membrane"/>
    <property type="evidence" value="ECO:0007669"/>
    <property type="project" value="UniProtKB-SubCell"/>
</dbReference>
<keyword evidence="3 9" id="KW-0812">Transmembrane</keyword>
<keyword evidence="4 10" id="KW-1133">Transmembrane helix</keyword>
<dbReference type="GO" id="GO:0004930">
    <property type="term" value="F:G protein-coupled receptor activity"/>
    <property type="evidence" value="ECO:0007669"/>
    <property type="project" value="UniProtKB-KW"/>
</dbReference>
<feature type="transmembrane region" description="Helical" evidence="10">
    <location>
        <begin position="194"/>
        <end position="220"/>
    </location>
</feature>
<feature type="transmembrane region" description="Helical" evidence="10">
    <location>
        <begin position="63"/>
        <end position="85"/>
    </location>
</feature>
<evidence type="ECO:0000256" key="9">
    <source>
        <dbReference type="RuleBase" id="RU000688"/>
    </source>
</evidence>
<dbReference type="PANTHER" id="PTHR24249:SF372">
    <property type="entry name" value="G-PROTEIN COUPLED RECEPTORS FAMILY 1 PROFILE DOMAIN-CONTAINING PROTEIN"/>
    <property type="match status" value="1"/>
</dbReference>
<organism evidence="12 13">
    <name type="scientific">Lymnaea stagnalis</name>
    <name type="common">Great pond snail</name>
    <name type="synonym">Helix stagnalis</name>
    <dbReference type="NCBI Taxonomy" id="6523"/>
    <lineage>
        <taxon>Eukaryota</taxon>
        <taxon>Metazoa</taxon>
        <taxon>Spiralia</taxon>
        <taxon>Lophotrochozoa</taxon>
        <taxon>Mollusca</taxon>
        <taxon>Gastropoda</taxon>
        <taxon>Heterobranchia</taxon>
        <taxon>Euthyneura</taxon>
        <taxon>Panpulmonata</taxon>
        <taxon>Hygrophila</taxon>
        <taxon>Lymnaeoidea</taxon>
        <taxon>Lymnaeidae</taxon>
        <taxon>Lymnaea</taxon>
    </lineage>
</organism>
<sequence length="317" mass="36776">MLNSSAHVHYDNSSQFLEDPDVRLAHSVLVGVCAAYVPLIIALNVLVFWGIVLYPGFHNPNNYLLLSLSVADFLTGCLCLPMYILSYFPYTCRFVFAHKYVCLTWFASIEIGPGGSLASLFYITIDRYIAVMWPLRYSQIVTVRRTIKAIIFNWCFVLLLAFAPMLFDWNQYDPTLLPLTARCNFHKTLTKTYVIIATFGTVLTTLFICSILYLQIIFVSQRQIRQFRERISSLHQNQIRVFESRMSSVNMTSFLMLLFIVLLTPYMLVAPFKYYNVFSQKNIEIMRVSTLILTFTNAIVNAPIYAVYRTEYRDVYR</sequence>
<keyword evidence="8 9" id="KW-0807">Transducer</keyword>
<evidence type="ECO:0000256" key="1">
    <source>
        <dbReference type="ARBA" id="ARBA00004651"/>
    </source>
</evidence>
<comment type="caution">
    <text evidence="12">The sequence shown here is derived from an EMBL/GenBank/DDBJ whole genome shotgun (WGS) entry which is preliminary data.</text>
</comment>
<evidence type="ECO:0000256" key="3">
    <source>
        <dbReference type="ARBA" id="ARBA00022692"/>
    </source>
</evidence>
<dbReference type="PROSITE" id="PS50262">
    <property type="entry name" value="G_PROTEIN_RECEP_F1_2"/>
    <property type="match status" value="1"/>
</dbReference>
<dbReference type="PANTHER" id="PTHR24249">
    <property type="entry name" value="HISTAMINE RECEPTOR-RELATED G-PROTEIN COUPLED RECEPTOR"/>
    <property type="match status" value="1"/>
</dbReference>
<evidence type="ECO:0000256" key="2">
    <source>
        <dbReference type="ARBA" id="ARBA00022475"/>
    </source>
</evidence>
<feature type="domain" description="G-protein coupled receptors family 1 profile" evidence="11">
    <location>
        <begin position="43"/>
        <end position="305"/>
    </location>
</feature>
<evidence type="ECO:0000256" key="6">
    <source>
        <dbReference type="ARBA" id="ARBA00023136"/>
    </source>
</evidence>
<dbReference type="CDD" id="cd00637">
    <property type="entry name" value="7tm_classA_rhodopsin-like"/>
    <property type="match status" value="1"/>
</dbReference>
<reference evidence="12 13" key="1">
    <citation type="submission" date="2024-04" db="EMBL/GenBank/DDBJ databases">
        <authorList>
            <consortium name="Genoscope - CEA"/>
            <person name="William W."/>
        </authorList>
    </citation>
    <scope>NUCLEOTIDE SEQUENCE [LARGE SCALE GENOMIC DNA]</scope>
</reference>
<feature type="transmembrane region" description="Helical" evidence="10">
    <location>
        <begin position="105"/>
        <end position="125"/>
    </location>
</feature>